<gene>
    <name evidence="2" type="ORF">VFH_II176040</name>
</gene>
<evidence type="ECO:0000259" key="1">
    <source>
        <dbReference type="Pfam" id="PF13966"/>
    </source>
</evidence>
<dbReference type="Pfam" id="PF13966">
    <property type="entry name" value="zf-RVT"/>
    <property type="match status" value="1"/>
</dbReference>
<dbReference type="PANTHER" id="PTHR33116:SF66">
    <property type="entry name" value="REVERSE TRANSCRIPTASE ZINC-BINDING DOMAIN-CONTAINING PROTEIN"/>
    <property type="match status" value="1"/>
</dbReference>
<protein>
    <recommendedName>
        <fullName evidence="1">Reverse transcriptase zinc-binding domain-containing protein</fullName>
    </recommendedName>
</protein>
<dbReference type="InterPro" id="IPR026960">
    <property type="entry name" value="RVT-Znf"/>
</dbReference>
<evidence type="ECO:0000313" key="2">
    <source>
        <dbReference type="EMBL" id="CAI8599460.1"/>
    </source>
</evidence>
<organism evidence="2 3">
    <name type="scientific">Vicia faba</name>
    <name type="common">Broad bean</name>
    <name type="synonym">Faba vulgaris</name>
    <dbReference type="NCBI Taxonomy" id="3906"/>
    <lineage>
        <taxon>Eukaryota</taxon>
        <taxon>Viridiplantae</taxon>
        <taxon>Streptophyta</taxon>
        <taxon>Embryophyta</taxon>
        <taxon>Tracheophyta</taxon>
        <taxon>Spermatophyta</taxon>
        <taxon>Magnoliopsida</taxon>
        <taxon>eudicotyledons</taxon>
        <taxon>Gunneridae</taxon>
        <taxon>Pentapetalae</taxon>
        <taxon>rosids</taxon>
        <taxon>fabids</taxon>
        <taxon>Fabales</taxon>
        <taxon>Fabaceae</taxon>
        <taxon>Papilionoideae</taxon>
        <taxon>50 kb inversion clade</taxon>
        <taxon>NPAAA clade</taxon>
        <taxon>Hologalegina</taxon>
        <taxon>IRL clade</taxon>
        <taxon>Fabeae</taxon>
        <taxon>Vicia</taxon>
    </lineage>
</organism>
<reference evidence="2 3" key="1">
    <citation type="submission" date="2023-01" db="EMBL/GenBank/DDBJ databases">
        <authorList>
            <person name="Kreplak J."/>
        </authorList>
    </citation>
    <scope>NUCLEOTIDE SEQUENCE [LARGE SCALE GENOMIC DNA]</scope>
</reference>
<name>A0AAV0ZSS3_VICFA</name>
<sequence>MYGEILENVFHLELASWRAIFYGNMARPRAKLLLWNACHQKLPTKERLLRFGLINEAKCNWCAEVETQHHLFFNCHVLREIWAKVLKWIDVDHNPLDWNKEVNWIIKEGGKKKANYRILKTAFTEALYEMWALRNRELFKNSKNNVDVLKRIEDSIVYRSWHSKKIRICISKLLLP</sequence>
<dbReference type="EMBL" id="OX451737">
    <property type="protein sequence ID" value="CAI8599460.1"/>
    <property type="molecule type" value="Genomic_DNA"/>
</dbReference>
<feature type="domain" description="Reverse transcriptase zinc-binding" evidence="1">
    <location>
        <begin position="15"/>
        <end position="82"/>
    </location>
</feature>
<dbReference type="PANTHER" id="PTHR33116">
    <property type="entry name" value="REVERSE TRANSCRIPTASE ZINC-BINDING DOMAIN-CONTAINING PROTEIN-RELATED-RELATED"/>
    <property type="match status" value="1"/>
</dbReference>
<accession>A0AAV0ZSS3</accession>
<dbReference type="AlphaFoldDB" id="A0AAV0ZSS3"/>
<proteinExistence type="predicted"/>
<keyword evidence="3" id="KW-1185">Reference proteome</keyword>
<dbReference type="Proteomes" id="UP001157006">
    <property type="component" value="Chromosome 2"/>
</dbReference>
<evidence type="ECO:0000313" key="3">
    <source>
        <dbReference type="Proteomes" id="UP001157006"/>
    </source>
</evidence>